<accession>R7QRN3</accession>
<dbReference type="RefSeq" id="XP_005710289.1">
    <property type="nucleotide sequence ID" value="XM_005710232.1"/>
</dbReference>
<protein>
    <submittedName>
        <fullName evidence="1">Uncharacterized protein</fullName>
    </submittedName>
</protein>
<dbReference type="AlphaFoldDB" id="R7QRN3"/>
<proteinExistence type="predicted"/>
<evidence type="ECO:0000313" key="2">
    <source>
        <dbReference type="Proteomes" id="UP000012073"/>
    </source>
</evidence>
<keyword evidence="2" id="KW-1185">Reference proteome</keyword>
<gene>
    <name evidence="1" type="ORF">CHC_T00006945001</name>
</gene>
<evidence type="ECO:0000313" key="1">
    <source>
        <dbReference type="EMBL" id="CDF39995.1"/>
    </source>
</evidence>
<dbReference type="GeneID" id="17318007"/>
<dbReference type="KEGG" id="ccp:CHC_T00006945001"/>
<reference evidence="2" key="1">
    <citation type="journal article" date="2013" name="Proc. Natl. Acad. Sci. U.S.A.">
        <title>Genome structure and metabolic features in the red seaweed Chondrus crispus shed light on evolution of the Archaeplastida.</title>
        <authorList>
            <person name="Collen J."/>
            <person name="Porcel B."/>
            <person name="Carre W."/>
            <person name="Ball S.G."/>
            <person name="Chaparro C."/>
            <person name="Tonon T."/>
            <person name="Barbeyron T."/>
            <person name="Michel G."/>
            <person name="Noel B."/>
            <person name="Valentin K."/>
            <person name="Elias M."/>
            <person name="Artiguenave F."/>
            <person name="Arun A."/>
            <person name="Aury J.M."/>
            <person name="Barbosa-Neto J.F."/>
            <person name="Bothwell J.H."/>
            <person name="Bouget F.Y."/>
            <person name="Brillet L."/>
            <person name="Cabello-Hurtado F."/>
            <person name="Capella-Gutierrez S."/>
            <person name="Charrier B."/>
            <person name="Cladiere L."/>
            <person name="Cock J.M."/>
            <person name="Coelho S.M."/>
            <person name="Colleoni C."/>
            <person name="Czjzek M."/>
            <person name="Da Silva C."/>
            <person name="Delage L."/>
            <person name="Denoeud F."/>
            <person name="Deschamps P."/>
            <person name="Dittami S.M."/>
            <person name="Gabaldon T."/>
            <person name="Gachon C.M."/>
            <person name="Groisillier A."/>
            <person name="Herve C."/>
            <person name="Jabbari K."/>
            <person name="Katinka M."/>
            <person name="Kloareg B."/>
            <person name="Kowalczyk N."/>
            <person name="Labadie K."/>
            <person name="Leblanc C."/>
            <person name="Lopez P.J."/>
            <person name="McLachlan D.H."/>
            <person name="Meslet-Cladiere L."/>
            <person name="Moustafa A."/>
            <person name="Nehr Z."/>
            <person name="Nyvall Collen P."/>
            <person name="Panaud O."/>
            <person name="Partensky F."/>
            <person name="Poulain J."/>
            <person name="Rensing S.A."/>
            <person name="Rousvoal S."/>
            <person name="Samson G."/>
            <person name="Symeonidi A."/>
            <person name="Weissenbach J."/>
            <person name="Zambounis A."/>
            <person name="Wincker P."/>
            <person name="Boyen C."/>
        </authorList>
    </citation>
    <scope>NUCLEOTIDE SEQUENCE [LARGE SCALE GENOMIC DNA]</scope>
    <source>
        <strain evidence="2">cv. Stackhouse</strain>
    </source>
</reference>
<sequence length="48" mass="5494">MPLCVCQQTRESRHPDDTLSCHDPLCLVGARLMQKKVPLLPVFLFRIS</sequence>
<dbReference type="Proteomes" id="UP000012073">
    <property type="component" value="Unassembled WGS sequence"/>
</dbReference>
<dbReference type="EMBL" id="HG002103">
    <property type="protein sequence ID" value="CDF39995.1"/>
    <property type="molecule type" value="Genomic_DNA"/>
</dbReference>
<name>R7QRN3_CHOCR</name>
<organism evidence="1 2">
    <name type="scientific">Chondrus crispus</name>
    <name type="common">Carrageen Irish moss</name>
    <name type="synonym">Polymorpha crispa</name>
    <dbReference type="NCBI Taxonomy" id="2769"/>
    <lineage>
        <taxon>Eukaryota</taxon>
        <taxon>Rhodophyta</taxon>
        <taxon>Florideophyceae</taxon>
        <taxon>Rhodymeniophycidae</taxon>
        <taxon>Gigartinales</taxon>
        <taxon>Gigartinaceae</taxon>
        <taxon>Chondrus</taxon>
    </lineage>
</organism>
<dbReference type="Gramene" id="CDF39995">
    <property type="protein sequence ID" value="CDF39995"/>
    <property type="gene ID" value="CHC_T00006945001"/>
</dbReference>